<keyword evidence="2" id="KW-1185">Reference proteome</keyword>
<dbReference type="AlphaFoldDB" id="A0A5A9NDX5"/>
<gene>
    <name evidence="1" type="ORF">E1301_Tti014047</name>
</gene>
<evidence type="ECO:0000313" key="2">
    <source>
        <dbReference type="Proteomes" id="UP000324632"/>
    </source>
</evidence>
<proteinExistence type="predicted"/>
<comment type="caution">
    <text evidence="1">The sequence shown here is derived from an EMBL/GenBank/DDBJ whole genome shotgun (WGS) entry which is preliminary data.</text>
</comment>
<organism evidence="1 2">
    <name type="scientific">Triplophysa tibetana</name>
    <dbReference type="NCBI Taxonomy" id="1572043"/>
    <lineage>
        <taxon>Eukaryota</taxon>
        <taxon>Metazoa</taxon>
        <taxon>Chordata</taxon>
        <taxon>Craniata</taxon>
        <taxon>Vertebrata</taxon>
        <taxon>Euteleostomi</taxon>
        <taxon>Actinopterygii</taxon>
        <taxon>Neopterygii</taxon>
        <taxon>Teleostei</taxon>
        <taxon>Ostariophysi</taxon>
        <taxon>Cypriniformes</taxon>
        <taxon>Nemacheilidae</taxon>
        <taxon>Triplophysa</taxon>
    </lineage>
</organism>
<accession>A0A5A9NDX5</accession>
<name>A0A5A9NDX5_9TELE</name>
<dbReference type="EMBL" id="SOYY01000020">
    <property type="protein sequence ID" value="KAA0706627.1"/>
    <property type="molecule type" value="Genomic_DNA"/>
</dbReference>
<dbReference type="Proteomes" id="UP000324632">
    <property type="component" value="Chromosome 20"/>
</dbReference>
<sequence length="114" mass="12671">MLSKPATARSAVSVRITLRLEGADDPDAFTSARRRAISFIIAGIHHFQIKRHLVCEERTVSVGSLTVVETYMLETDLASAQYMPMLTLVLYSRCESLVLNAVDALRRESLHPSP</sequence>
<protein>
    <submittedName>
        <fullName evidence="1">Uncharacterized protein</fullName>
    </submittedName>
</protein>
<evidence type="ECO:0000313" key="1">
    <source>
        <dbReference type="EMBL" id="KAA0706627.1"/>
    </source>
</evidence>
<reference evidence="1 2" key="1">
    <citation type="journal article" date="2019" name="Mol. Ecol. Resour.">
        <title>Chromosome-level genome assembly of Triplophysa tibetana, a fish adapted to the harsh high-altitude environment of the Tibetan Plateau.</title>
        <authorList>
            <person name="Yang X."/>
            <person name="Liu H."/>
            <person name="Ma Z."/>
            <person name="Zou Y."/>
            <person name="Zou M."/>
            <person name="Mao Y."/>
            <person name="Li X."/>
            <person name="Wang H."/>
            <person name="Chen T."/>
            <person name="Wang W."/>
            <person name="Yang R."/>
        </authorList>
    </citation>
    <scope>NUCLEOTIDE SEQUENCE [LARGE SCALE GENOMIC DNA]</scope>
    <source>
        <strain evidence="1">TTIB1903HZAU</strain>
        <tissue evidence="1">Muscle</tissue>
    </source>
</reference>